<evidence type="ECO:0000313" key="3">
    <source>
        <dbReference type="Proteomes" id="UP000002964"/>
    </source>
</evidence>
<dbReference type="RefSeq" id="WP_009147444.1">
    <property type="nucleotide sequence ID" value="NZ_CP121471.1"/>
</dbReference>
<dbReference type="PROSITE" id="PS50206">
    <property type="entry name" value="RHODANESE_3"/>
    <property type="match status" value="1"/>
</dbReference>
<accession>H8YY34</accession>
<evidence type="ECO:0000259" key="1">
    <source>
        <dbReference type="PROSITE" id="PS50206"/>
    </source>
</evidence>
<reference evidence="2 3" key="2">
    <citation type="submission" date="2011-11" db="EMBL/GenBank/DDBJ databases">
        <authorList>
            <consortium name="US DOE Joint Genome Institute"/>
            <person name="Lucas S."/>
            <person name="Han J."/>
            <person name="Lapidus A."/>
            <person name="Cheng J.-F."/>
            <person name="Goodwin L."/>
            <person name="Pitluck S."/>
            <person name="Peters L."/>
            <person name="Ovchinnikova G."/>
            <person name="Zhang X."/>
            <person name="Detter J.C."/>
            <person name="Han C."/>
            <person name="Tapia R."/>
            <person name="Land M."/>
            <person name="Hauser L."/>
            <person name="Kyrpides N."/>
            <person name="Ivanova N."/>
            <person name="Pagani I."/>
            <person name="Vogl K."/>
            <person name="Liu Z."/>
            <person name="Overmann J."/>
            <person name="Frigaard N.-U."/>
            <person name="Bryant D."/>
            <person name="Woyke T."/>
        </authorList>
    </citation>
    <scope>NUCLEOTIDE SEQUENCE [LARGE SCALE GENOMIC DNA]</scope>
    <source>
        <strain evidence="2 3">970</strain>
    </source>
</reference>
<dbReference type="OrthoDB" id="9791096at2"/>
<protein>
    <submittedName>
        <fullName evidence="2">Rhodanese-related sulfurtransferase</fullName>
    </submittedName>
</protein>
<dbReference type="PANTHER" id="PTHR43031:SF1">
    <property type="entry name" value="PYRIDINE NUCLEOTIDE-DISULPHIDE OXIDOREDUCTASE"/>
    <property type="match status" value="1"/>
</dbReference>
<keyword evidence="2" id="KW-0808">Transferase</keyword>
<dbReference type="HOGENOM" id="CLU_089574_13_0_6"/>
<dbReference type="SMART" id="SM00450">
    <property type="entry name" value="RHOD"/>
    <property type="match status" value="1"/>
</dbReference>
<dbReference type="SUPFAM" id="SSF52821">
    <property type="entry name" value="Rhodanese/Cell cycle control phosphatase"/>
    <property type="match status" value="1"/>
</dbReference>
<dbReference type="EMBL" id="JH603168">
    <property type="protein sequence ID" value="EIC23360.1"/>
    <property type="molecule type" value="Genomic_DNA"/>
</dbReference>
<sequence>MVREIDSDSLKLRLGAFDNLQLVDIRTPEEVAQGVIPQATHVPMHLLPLRQTELPRDRDLVIYCRSGARSYHACQFLMQQGFDNVINLRGGIIDWARQGFGIGVLEKAG</sequence>
<dbReference type="PANTHER" id="PTHR43031">
    <property type="entry name" value="FAD-DEPENDENT OXIDOREDUCTASE"/>
    <property type="match status" value="1"/>
</dbReference>
<dbReference type="eggNOG" id="COG0607">
    <property type="taxonomic scope" value="Bacteria"/>
</dbReference>
<name>H8YY34_9GAMM</name>
<feature type="domain" description="Rhodanese" evidence="1">
    <location>
        <begin position="16"/>
        <end position="104"/>
    </location>
</feature>
<dbReference type="CDD" id="cd00158">
    <property type="entry name" value="RHOD"/>
    <property type="match status" value="1"/>
</dbReference>
<keyword evidence="3" id="KW-1185">Reference proteome</keyword>
<dbReference type="InterPro" id="IPR001763">
    <property type="entry name" value="Rhodanese-like_dom"/>
</dbReference>
<proteinExistence type="predicted"/>
<dbReference type="GO" id="GO:0016740">
    <property type="term" value="F:transferase activity"/>
    <property type="evidence" value="ECO:0007669"/>
    <property type="project" value="UniProtKB-KW"/>
</dbReference>
<reference evidence="3" key="1">
    <citation type="submission" date="2011-06" db="EMBL/GenBank/DDBJ databases">
        <authorList>
            <consortium name="US DOE Joint Genome Institute (JGI-PGF)"/>
            <person name="Lucas S."/>
            <person name="Han J."/>
            <person name="Lapidus A."/>
            <person name="Cheng J.-F."/>
            <person name="Goodwin L."/>
            <person name="Pitluck S."/>
            <person name="Peters L."/>
            <person name="Land M.L."/>
            <person name="Hauser L."/>
            <person name="Vogl K."/>
            <person name="Liu Z."/>
            <person name="Overmann J."/>
            <person name="Frigaard N.-U."/>
            <person name="Bryant D.A."/>
            <person name="Woyke T.J."/>
        </authorList>
    </citation>
    <scope>NUCLEOTIDE SEQUENCE [LARGE SCALE GENOMIC DNA]</scope>
    <source>
        <strain evidence="3">970</strain>
    </source>
</reference>
<dbReference type="Gene3D" id="3.40.250.10">
    <property type="entry name" value="Rhodanese-like domain"/>
    <property type="match status" value="1"/>
</dbReference>
<dbReference type="Pfam" id="PF00581">
    <property type="entry name" value="Rhodanese"/>
    <property type="match status" value="1"/>
</dbReference>
<evidence type="ECO:0000313" key="2">
    <source>
        <dbReference type="EMBL" id="EIC23360.1"/>
    </source>
</evidence>
<dbReference type="InterPro" id="IPR050229">
    <property type="entry name" value="GlpE_sulfurtransferase"/>
</dbReference>
<dbReference type="AlphaFoldDB" id="H8YY34"/>
<gene>
    <name evidence="2" type="ORF">Thi970DRAFT_01020</name>
</gene>
<organism evidence="2 3">
    <name type="scientific">Thiorhodovibrio frisius</name>
    <dbReference type="NCBI Taxonomy" id="631362"/>
    <lineage>
        <taxon>Bacteria</taxon>
        <taxon>Pseudomonadati</taxon>
        <taxon>Pseudomonadota</taxon>
        <taxon>Gammaproteobacteria</taxon>
        <taxon>Chromatiales</taxon>
        <taxon>Chromatiaceae</taxon>
        <taxon>Thiorhodovibrio</taxon>
    </lineage>
</organism>
<dbReference type="STRING" id="631362.Thi970DRAFT_01020"/>
<dbReference type="Proteomes" id="UP000002964">
    <property type="component" value="Unassembled WGS sequence"/>
</dbReference>
<dbReference type="InterPro" id="IPR036873">
    <property type="entry name" value="Rhodanese-like_dom_sf"/>
</dbReference>